<proteinExistence type="predicted"/>
<dbReference type="OrthoDB" id="8922169at2759"/>
<name>A0A9Q1FHV9_SYNKA</name>
<accession>A0A9Q1FHV9</accession>
<keyword evidence="2" id="KW-1185">Reference proteome</keyword>
<comment type="caution">
    <text evidence="1">The sequence shown here is derived from an EMBL/GenBank/DDBJ whole genome shotgun (WGS) entry which is preliminary data.</text>
</comment>
<evidence type="ECO:0000313" key="2">
    <source>
        <dbReference type="Proteomes" id="UP001152622"/>
    </source>
</evidence>
<evidence type="ECO:0000313" key="1">
    <source>
        <dbReference type="EMBL" id="KAJ8359049.1"/>
    </source>
</evidence>
<protein>
    <submittedName>
        <fullName evidence="1">Uncharacterized protein</fullName>
    </submittedName>
</protein>
<dbReference type="EMBL" id="JAINUF010000005">
    <property type="protein sequence ID" value="KAJ8359049.1"/>
    <property type="molecule type" value="Genomic_DNA"/>
</dbReference>
<sequence>MIEADVPLEKAPTFASFLKKNCKQGGSIVAASHLHTEYLPELFPQYKQDIKDAVAGKDIYVLVDETTDACGRCVLAILLQPVGKRPVVADQAFLEKINFTTVLPEVLVDLNRVCALVKKVICQAPQCRLQLRSFMMNPVMPIYAVQTRWCSWVRAAEYLTEHLDVLSAFIQTLPDTASCVKELRQLLRDQKAELQAQAMFVVEHSVEVVAALTKLEETAVPAAHQIAGKLEDLVLQFEYGRTAQNEDWRPQTSVLLKEIPEYRRLTCNDLFQAAMTACSSKLQTVLENHPSLCLFRSLTALDPTQVGGARKDIKEHVHAIPTLSQVSAEEWHQYLGMDKADATEVSALDW</sequence>
<dbReference type="Proteomes" id="UP001152622">
    <property type="component" value="Chromosome 5"/>
</dbReference>
<reference evidence="1" key="1">
    <citation type="journal article" date="2023" name="Science">
        <title>Genome structures resolve the early diversification of teleost fishes.</title>
        <authorList>
            <person name="Parey E."/>
            <person name="Louis A."/>
            <person name="Montfort J."/>
            <person name="Bouchez O."/>
            <person name="Roques C."/>
            <person name="Iampietro C."/>
            <person name="Lluch J."/>
            <person name="Castinel A."/>
            <person name="Donnadieu C."/>
            <person name="Desvignes T."/>
            <person name="Floi Bucao C."/>
            <person name="Jouanno E."/>
            <person name="Wen M."/>
            <person name="Mejri S."/>
            <person name="Dirks R."/>
            <person name="Jansen H."/>
            <person name="Henkel C."/>
            <person name="Chen W.J."/>
            <person name="Zahm M."/>
            <person name="Cabau C."/>
            <person name="Klopp C."/>
            <person name="Thompson A.W."/>
            <person name="Robinson-Rechavi M."/>
            <person name="Braasch I."/>
            <person name="Lecointre G."/>
            <person name="Bobe J."/>
            <person name="Postlethwait J.H."/>
            <person name="Berthelot C."/>
            <person name="Roest Crollius H."/>
            <person name="Guiguen Y."/>
        </authorList>
    </citation>
    <scope>NUCLEOTIDE SEQUENCE</scope>
    <source>
        <strain evidence="1">WJC10195</strain>
    </source>
</reference>
<gene>
    <name evidence="1" type="ORF">SKAU_G00155740</name>
</gene>
<organism evidence="1 2">
    <name type="scientific">Synaphobranchus kaupii</name>
    <name type="common">Kaup's arrowtooth eel</name>
    <dbReference type="NCBI Taxonomy" id="118154"/>
    <lineage>
        <taxon>Eukaryota</taxon>
        <taxon>Metazoa</taxon>
        <taxon>Chordata</taxon>
        <taxon>Craniata</taxon>
        <taxon>Vertebrata</taxon>
        <taxon>Euteleostomi</taxon>
        <taxon>Actinopterygii</taxon>
        <taxon>Neopterygii</taxon>
        <taxon>Teleostei</taxon>
        <taxon>Anguilliformes</taxon>
        <taxon>Synaphobranchidae</taxon>
        <taxon>Synaphobranchus</taxon>
    </lineage>
</organism>
<dbReference type="AlphaFoldDB" id="A0A9Q1FHV9"/>